<feature type="non-terminal residue" evidence="1">
    <location>
        <position position="1"/>
    </location>
</feature>
<dbReference type="Proteomes" id="UP001140096">
    <property type="component" value="Unassembled WGS sequence"/>
</dbReference>
<organism evidence="1 2">
    <name type="scientific">Coemansia furcata</name>
    <dbReference type="NCBI Taxonomy" id="417177"/>
    <lineage>
        <taxon>Eukaryota</taxon>
        <taxon>Fungi</taxon>
        <taxon>Fungi incertae sedis</taxon>
        <taxon>Zoopagomycota</taxon>
        <taxon>Kickxellomycotina</taxon>
        <taxon>Kickxellomycetes</taxon>
        <taxon>Kickxellales</taxon>
        <taxon>Kickxellaceae</taxon>
        <taxon>Coemansia</taxon>
    </lineage>
</organism>
<name>A0ACC1L030_9FUNG</name>
<protein>
    <submittedName>
        <fullName evidence="1">Uncharacterized protein</fullName>
    </submittedName>
</protein>
<evidence type="ECO:0000313" key="2">
    <source>
        <dbReference type="Proteomes" id="UP001140096"/>
    </source>
</evidence>
<comment type="caution">
    <text evidence="1">The sequence shown here is derived from an EMBL/GenBank/DDBJ whole genome shotgun (WGS) entry which is preliminary data.</text>
</comment>
<keyword evidence="2" id="KW-1185">Reference proteome</keyword>
<evidence type="ECO:0000313" key="1">
    <source>
        <dbReference type="EMBL" id="KAJ2797950.1"/>
    </source>
</evidence>
<gene>
    <name evidence="1" type="ORF">H4S07_005816</name>
</gene>
<proteinExistence type="predicted"/>
<dbReference type="EMBL" id="JANBUP010003075">
    <property type="protein sequence ID" value="KAJ2797950.1"/>
    <property type="molecule type" value="Genomic_DNA"/>
</dbReference>
<accession>A0ACC1L030</accession>
<sequence>VSHLPAKELTIMQREFLVALEHRLHVPRHEFDAWIAQVQTIVLGGSNASKNYGISLMSLATPPASAYVSEACSPAEYAQVVPSPPASHHYHEIPAMELLPSPPAKRMRLATTQYCSSGYGARPQMSRICNPVEPLVIPSRSIAVAPAMYTPPSSSVVGFAQRDFTFTAPAVPVVAQGGMYFGVPSQSQSSVPNTAAAFHCFVSAAGVPSLPATQSYPSVSSALFAPNDRLPLHGAVHNVSEVDKVISMSMNAAAQYQQQSAGYLHYAQQQNPQMATPYSTTAAAAAMFAAQYPSLYYGAAAPGFGFGSGAATFPIYTYGA</sequence>
<reference evidence="1" key="1">
    <citation type="submission" date="2022-07" db="EMBL/GenBank/DDBJ databases">
        <title>Phylogenomic reconstructions and comparative analyses of Kickxellomycotina fungi.</title>
        <authorList>
            <person name="Reynolds N.K."/>
            <person name="Stajich J.E."/>
            <person name="Barry K."/>
            <person name="Grigoriev I.V."/>
            <person name="Crous P."/>
            <person name="Smith M.E."/>
        </authorList>
    </citation>
    <scope>NUCLEOTIDE SEQUENCE</scope>
    <source>
        <strain evidence="1">CBS 102833</strain>
    </source>
</reference>